<feature type="non-terminal residue" evidence="5">
    <location>
        <position position="278"/>
    </location>
</feature>
<protein>
    <recommendedName>
        <fullName evidence="7">Sodium-dependent glucose transporter 1</fullName>
    </recommendedName>
</protein>
<evidence type="ECO:0000313" key="5">
    <source>
        <dbReference type="EMBL" id="KAJ8313966.1"/>
    </source>
</evidence>
<keyword evidence="3 4" id="KW-0472">Membrane</keyword>
<keyword evidence="6" id="KW-1185">Reference proteome</keyword>
<feature type="transmembrane region" description="Helical" evidence="4">
    <location>
        <begin position="206"/>
        <end position="228"/>
    </location>
</feature>
<reference evidence="5 6" key="1">
    <citation type="submission" date="2022-12" db="EMBL/GenBank/DDBJ databases">
        <title>Chromosome-level genome of Tegillarca granosa.</title>
        <authorList>
            <person name="Kim J."/>
        </authorList>
    </citation>
    <scope>NUCLEOTIDE SEQUENCE [LARGE SCALE GENOMIC DNA]</scope>
    <source>
        <strain evidence="5">Teg-2019</strain>
        <tissue evidence="5">Adductor muscle</tissue>
    </source>
</reference>
<dbReference type="InterPro" id="IPR011701">
    <property type="entry name" value="MFS"/>
</dbReference>
<feature type="transmembrane region" description="Helical" evidence="4">
    <location>
        <begin position="152"/>
        <end position="172"/>
    </location>
</feature>
<evidence type="ECO:0008006" key="7">
    <source>
        <dbReference type="Google" id="ProtNLM"/>
    </source>
</evidence>
<dbReference type="Proteomes" id="UP001217089">
    <property type="component" value="Unassembled WGS sequence"/>
</dbReference>
<evidence type="ECO:0000256" key="4">
    <source>
        <dbReference type="SAM" id="Phobius"/>
    </source>
</evidence>
<dbReference type="EMBL" id="JARBDR010000342">
    <property type="protein sequence ID" value="KAJ8313966.1"/>
    <property type="molecule type" value="Genomic_DNA"/>
</dbReference>
<organism evidence="5 6">
    <name type="scientific">Tegillarca granosa</name>
    <name type="common">Malaysian cockle</name>
    <name type="synonym">Anadara granosa</name>
    <dbReference type="NCBI Taxonomy" id="220873"/>
    <lineage>
        <taxon>Eukaryota</taxon>
        <taxon>Metazoa</taxon>
        <taxon>Spiralia</taxon>
        <taxon>Lophotrochozoa</taxon>
        <taxon>Mollusca</taxon>
        <taxon>Bivalvia</taxon>
        <taxon>Autobranchia</taxon>
        <taxon>Pteriomorphia</taxon>
        <taxon>Arcoida</taxon>
        <taxon>Arcoidea</taxon>
        <taxon>Arcidae</taxon>
        <taxon>Tegillarca</taxon>
    </lineage>
</organism>
<keyword evidence="2 4" id="KW-1133">Transmembrane helix</keyword>
<dbReference type="Gene3D" id="1.20.1250.20">
    <property type="entry name" value="MFS general substrate transporter like domains"/>
    <property type="match status" value="1"/>
</dbReference>
<dbReference type="PANTHER" id="PTHR23121:SF9">
    <property type="entry name" value="SODIUM-DEPENDENT GLUCOSE TRANSPORTER 1"/>
    <property type="match status" value="1"/>
</dbReference>
<proteinExistence type="predicted"/>
<feature type="transmembrane region" description="Helical" evidence="4">
    <location>
        <begin position="48"/>
        <end position="68"/>
    </location>
</feature>
<dbReference type="SUPFAM" id="SSF103473">
    <property type="entry name" value="MFS general substrate transporter"/>
    <property type="match status" value="1"/>
</dbReference>
<feature type="transmembrane region" description="Helical" evidence="4">
    <location>
        <begin position="179"/>
        <end position="200"/>
    </location>
</feature>
<dbReference type="InterPro" id="IPR036259">
    <property type="entry name" value="MFS_trans_sf"/>
</dbReference>
<dbReference type="PANTHER" id="PTHR23121">
    <property type="entry name" value="SODIUM-DEPENDENT GLUCOSE TRANSPORTER 1"/>
    <property type="match status" value="1"/>
</dbReference>
<evidence type="ECO:0000256" key="2">
    <source>
        <dbReference type="ARBA" id="ARBA00022989"/>
    </source>
</evidence>
<gene>
    <name evidence="5" type="ORF">KUTeg_008527</name>
</gene>
<name>A0ABQ9FBJ9_TEGGR</name>
<evidence type="ECO:0000256" key="1">
    <source>
        <dbReference type="ARBA" id="ARBA00022692"/>
    </source>
</evidence>
<feature type="transmembrane region" description="Helical" evidence="4">
    <location>
        <begin position="111"/>
        <end position="127"/>
    </location>
</feature>
<comment type="caution">
    <text evidence="5">The sequence shown here is derived from an EMBL/GenBank/DDBJ whole genome shotgun (WGS) entry which is preliminary data.</text>
</comment>
<evidence type="ECO:0000313" key="6">
    <source>
        <dbReference type="Proteomes" id="UP001217089"/>
    </source>
</evidence>
<keyword evidence="1 4" id="KW-0812">Transmembrane</keyword>
<dbReference type="Pfam" id="PF07690">
    <property type="entry name" value="MFS_1"/>
    <property type="match status" value="1"/>
</dbReference>
<accession>A0ABQ9FBJ9</accession>
<evidence type="ECO:0000256" key="3">
    <source>
        <dbReference type="ARBA" id="ARBA00023136"/>
    </source>
</evidence>
<sequence length="278" mass="30479">MVSKLLTVGSIGFLVGSILGGFLFSRVPIINAELLYIWRLENKSYMQALHFAFAFGGILSPLATVPFLTPPFQNSSHNNSPEEMTTTSETAFNSFINQETKIDTMSRTTKTLILMIMLALIGVYNAVEESFAGFVTTFCVKQLHWSKTHGSIAASVFWATFGGGRFSGIFLIRLCSPACMIDIYGVFAILSFVGLLFSSLENYDVAVWSCIVTIGISLSVFSPTIFTWTEEMIHVTGNIASGLKVAANTGSMVNSVILGILIDRYTPLWFCYLLLGEC</sequence>